<evidence type="ECO:0000313" key="2">
    <source>
        <dbReference type="EMBL" id="KAK4339396.1"/>
    </source>
</evidence>
<accession>A0AAE1QTV2</accession>
<organism evidence="2 3">
    <name type="scientific">Anisodus tanguticus</name>
    <dbReference type="NCBI Taxonomy" id="243964"/>
    <lineage>
        <taxon>Eukaryota</taxon>
        <taxon>Viridiplantae</taxon>
        <taxon>Streptophyta</taxon>
        <taxon>Embryophyta</taxon>
        <taxon>Tracheophyta</taxon>
        <taxon>Spermatophyta</taxon>
        <taxon>Magnoliopsida</taxon>
        <taxon>eudicotyledons</taxon>
        <taxon>Gunneridae</taxon>
        <taxon>Pentapetalae</taxon>
        <taxon>asterids</taxon>
        <taxon>lamiids</taxon>
        <taxon>Solanales</taxon>
        <taxon>Solanaceae</taxon>
        <taxon>Solanoideae</taxon>
        <taxon>Hyoscyameae</taxon>
        <taxon>Anisodus</taxon>
    </lineage>
</organism>
<dbReference type="InterPro" id="IPR009721">
    <property type="entry name" value="O-acyltransferase_WSD1_C"/>
</dbReference>
<dbReference type="Proteomes" id="UP001291623">
    <property type="component" value="Unassembled WGS sequence"/>
</dbReference>
<evidence type="ECO:0000259" key="1">
    <source>
        <dbReference type="Pfam" id="PF06974"/>
    </source>
</evidence>
<dbReference type="GO" id="GO:0019432">
    <property type="term" value="P:triglyceride biosynthetic process"/>
    <property type="evidence" value="ECO:0007669"/>
    <property type="project" value="TreeGrafter"/>
</dbReference>
<dbReference type="Pfam" id="PF06974">
    <property type="entry name" value="WS_DGAT_C"/>
    <property type="match status" value="1"/>
</dbReference>
<reference evidence="2" key="1">
    <citation type="submission" date="2023-12" db="EMBL/GenBank/DDBJ databases">
        <title>Genome assembly of Anisodus tanguticus.</title>
        <authorList>
            <person name="Wang Y.-J."/>
        </authorList>
    </citation>
    <scope>NUCLEOTIDE SEQUENCE</scope>
    <source>
        <strain evidence="2">KB-2021</strain>
        <tissue evidence="2">Leaf</tissue>
    </source>
</reference>
<name>A0AAE1QTV2_9SOLA</name>
<evidence type="ECO:0000313" key="3">
    <source>
        <dbReference type="Proteomes" id="UP001291623"/>
    </source>
</evidence>
<keyword evidence="3" id="KW-1185">Reference proteome</keyword>
<comment type="caution">
    <text evidence="2">The sequence shown here is derived from an EMBL/GenBank/DDBJ whole genome shotgun (WGS) entry which is preliminary data.</text>
</comment>
<dbReference type="PANTHER" id="PTHR31650:SF28">
    <property type="entry name" value="O-ACYLTRANSFERASE WSD1-LIKE ISOFORM X1"/>
    <property type="match status" value="1"/>
</dbReference>
<dbReference type="GO" id="GO:0008374">
    <property type="term" value="F:O-acyltransferase activity"/>
    <property type="evidence" value="ECO:0007669"/>
    <property type="project" value="InterPro"/>
</dbReference>
<dbReference type="InterPro" id="IPR045034">
    <property type="entry name" value="O-acyltransferase_WSD1-like"/>
</dbReference>
<sequence>MTLEVEGKRKFSLERMRCRAQVTVNLRPALGVQGATTLAERVLSQTTLIFSNVAGPLEEVSLAGNPMAFLAPTCYGHPTGLMFHACSYAKKLTFAMEIDEGIIPDPNQSGDDFVDSFMLIKEAALSKLRTKVD</sequence>
<dbReference type="EMBL" id="JAVYJV010000023">
    <property type="protein sequence ID" value="KAK4339396.1"/>
    <property type="molecule type" value="Genomic_DNA"/>
</dbReference>
<proteinExistence type="predicted"/>
<gene>
    <name evidence="2" type="ORF">RND71_040858</name>
</gene>
<dbReference type="AlphaFoldDB" id="A0AAE1QTV2"/>
<dbReference type="PANTHER" id="PTHR31650">
    <property type="entry name" value="O-ACYLTRANSFERASE (WSD1-LIKE) FAMILY PROTEIN"/>
    <property type="match status" value="1"/>
</dbReference>
<feature type="domain" description="O-acyltransferase WSD1 C-terminal" evidence="1">
    <location>
        <begin position="25"/>
        <end position="121"/>
    </location>
</feature>
<dbReference type="GO" id="GO:0005886">
    <property type="term" value="C:plasma membrane"/>
    <property type="evidence" value="ECO:0007669"/>
    <property type="project" value="TreeGrafter"/>
</dbReference>
<protein>
    <recommendedName>
        <fullName evidence="1">O-acyltransferase WSD1 C-terminal domain-containing protein</fullName>
    </recommendedName>
</protein>